<evidence type="ECO:0000256" key="2">
    <source>
        <dbReference type="SAM" id="MobiDB-lite"/>
    </source>
</evidence>
<dbReference type="OrthoDB" id="289353at2759"/>
<evidence type="ECO:0000256" key="1">
    <source>
        <dbReference type="ARBA" id="ARBA00022737"/>
    </source>
</evidence>
<organism evidence="4 5">
    <name type="scientific">Paramecium sonneborni</name>
    <dbReference type="NCBI Taxonomy" id="65129"/>
    <lineage>
        <taxon>Eukaryota</taxon>
        <taxon>Sar</taxon>
        <taxon>Alveolata</taxon>
        <taxon>Ciliophora</taxon>
        <taxon>Intramacronucleata</taxon>
        <taxon>Oligohymenophorea</taxon>
        <taxon>Peniculida</taxon>
        <taxon>Parameciidae</taxon>
        <taxon>Paramecium</taxon>
    </lineage>
</organism>
<dbReference type="AlphaFoldDB" id="A0A8S1M0E3"/>
<dbReference type="Pfam" id="PF02493">
    <property type="entry name" value="MORN"/>
    <property type="match status" value="3"/>
</dbReference>
<dbReference type="EMBL" id="CAJJDN010000028">
    <property type="protein sequence ID" value="CAD8071805.1"/>
    <property type="molecule type" value="Genomic_DNA"/>
</dbReference>
<keyword evidence="5" id="KW-1185">Reference proteome</keyword>
<dbReference type="InterPro" id="IPR003409">
    <property type="entry name" value="MORN"/>
</dbReference>
<dbReference type="GO" id="GO:0004672">
    <property type="term" value="F:protein kinase activity"/>
    <property type="evidence" value="ECO:0007669"/>
    <property type="project" value="InterPro"/>
</dbReference>
<feature type="domain" description="Protein kinase" evidence="3">
    <location>
        <begin position="1"/>
        <end position="332"/>
    </location>
</feature>
<dbReference type="PROSITE" id="PS50011">
    <property type="entry name" value="PROTEIN_KINASE_DOM"/>
    <property type="match status" value="1"/>
</dbReference>
<reference evidence="4" key="1">
    <citation type="submission" date="2021-01" db="EMBL/GenBank/DDBJ databases">
        <authorList>
            <consortium name="Genoscope - CEA"/>
            <person name="William W."/>
        </authorList>
    </citation>
    <scope>NUCLEOTIDE SEQUENCE</scope>
</reference>
<evidence type="ECO:0000313" key="4">
    <source>
        <dbReference type="EMBL" id="CAD8071805.1"/>
    </source>
</evidence>
<feature type="compositionally biased region" description="Polar residues" evidence="2">
    <location>
        <begin position="362"/>
        <end position="378"/>
    </location>
</feature>
<feature type="region of interest" description="Disordered" evidence="2">
    <location>
        <begin position="362"/>
        <end position="397"/>
    </location>
</feature>
<sequence>MGSCQGTTIDIQQDLRMREIMTKFQVPMPYIDELKIFQTLKQVEIVQHHSISHYDLIYSKMGDASNKMKNLAKKWITKYELHNHPNLLSIHNVSIVESIKIFIPYTDIILLIDKPIQPLTRHKKVIMKQPFSQNEILFLMDCVVSGLAFQQQNKIYPSGFDIDDIVTVKTPFNIEIYKLVDRYQKPIRSNLFQEFIQLFDDKQTLNELKKTAFLSPAQIEAIPKKDKYLKHNRYKSDVFNFALILIYLIQGKQPEIYDWKKWIVDDFALRKAQDDLIVTNFDENLLHLIELMLTIDENNRPDFIELNDLVSKLFQDLQKNRLLEKYQVHDFFIAPIDKPSNFNNQILNENIYQAKSAQESIPVSTQNLNQKSQQITQHQRNESQKTKQNDISQASIKEQKSENKITFDNAMIVSQGKLHYSNGFYYIGQICNRRRHGVGIYYSSDNQKVTEGMWVFDIPEGDVILYNQPQEENQQIHQNLARKDWVQYKGQMKQGQKHGIGVLYFSDGSKFMGNFSCDQAHGKGQFEYQNKNQIIGTWQHDIYIG</sequence>
<comment type="caution">
    <text evidence="4">The sequence shown here is derived from an EMBL/GenBank/DDBJ whole genome shotgun (WGS) entry which is preliminary data.</text>
</comment>
<accession>A0A8S1M0E3</accession>
<dbReference type="GO" id="GO:0005524">
    <property type="term" value="F:ATP binding"/>
    <property type="evidence" value="ECO:0007669"/>
    <property type="project" value="InterPro"/>
</dbReference>
<dbReference type="InterPro" id="IPR000719">
    <property type="entry name" value="Prot_kinase_dom"/>
</dbReference>
<feature type="compositionally biased region" description="Basic and acidic residues" evidence="2">
    <location>
        <begin position="379"/>
        <end position="388"/>
    </location>
</feature>
<evidence type="ECO:0000313" key="5">
    <source>
        <dbReference type="Proteomes" id="UP000692954"/>
    </source>
</evidence>
<protein>
    <recommendedName>
        <fullName evidence="3">Protein kinase domain-containing protein</fullName>
    </recommendedName>
</protein>
<proteinExistence type="predicted"/>
<name>A0A8S1M0E3_9CILI</name>
<dbReference type="PANTHER" id="PTHR23084">
    <property type="entry name" value="PHOSPHATIDYLINOSITOL-4-PHOSPHATE 5-KINASE RELATED"/>
    <property type="match status" value="1"/>
</dbReference>
<evidence type="ECO:0000259" key="3">
    <source>
        <dbReference type="PROSITE" id="PS50011"/>
    </source>
</evidence>
<dbReference type="PANTHER" id="PTHR23084:SF179">
    <property type="entry name" value="OS10G0565000 PROTEIN"/>
    <property type="match status" value="1"/>
</dbReference>
<gene>
    <name evidence="4" type="ORF">PSON_ATCC_30995.1.T0280272</name>
</gene>
<dbReference type="Proteomes" id="UP000692954">
    <property type="component" value="Unassembled WGS sequence"/>
</dbReference>
<dbReference type="SMART" id="SM00698">
    <property type="entry name" value="MORN"/>
    <property type="match status" value="3"/>
</dbReference>
<keyword evidence="1" id="KW-0677">Repeat</keyword>